<dbReference type="PANTHER" id="PTHR23315">
    <property type="entry name" value="U BOX DOMAIN-CONTAINING"/>
    <property type="match status" value="1"/>
</dbReference>
<organism evidence="5 6">
    <name type="scientific">Klebsormidium nitens</name>
    <name type="common">Green alga</name>
    <name type="synonym">Ulothrix nitens</name>
    <dbReference type="NCBI Taxonomy" id="105231"/>
    <lineage>
        <taxon>Eukaryota</taxon>
        <taxon>Viridiplantae</taxon>
        <taxon>Streptophyta</taxon>
        <taxon>Klebsormidiophyceae</taxon>
        <taxon>Klebsormidiales</taxon>
        <taxon>Klebsormidiaceae</taxon>
        <taxon>Klebsormidium</taxon>
    </lineage>
</organism>
<evidence type="ECO:0000256" key="1">
    <source>
        <dbReference type="ARBA" id="ARBA00000900"/>
    </source>
</evidence>
<evidence type="ECO:0000256" key="3">
    <source>
        <dbReference type="ARBA" id="ARBA00022786"/>
    </source>
</evidence>
<reference evidence="5 6" key="1">
    <citation type="journal article" date="2014" name="Nat. Commun.">
        <title>Klebsormidium flaccidum genome reveals primary factors for plant terrestrial adaptation.</title>
        <authorList>
            <person name="Hori K."/>
            <person name="Maruyama F."/>
            <person name="Fujisawa T."/>
            <person name="Togashi T."/>
            <person name="Yamamoto N."/>
            <person name="Seo M."/>
            <person name="Sato S."/>
            <person name="Yamada T."/>
            <person name="Mori H."/>
            <person name="Tajima N."/>
            <person name="Moriyama T."/>
            <person name="Ikeuchi M."/>
            <person name="Watanabe M."/>
            <person name="Wada H."/>
            <person name="Kobayashi K."/>
            <person name="Saito M."/>
            <person name="Masuda T."/>
            <person name="Sasaki-Sekimoto Y."/>
            <person name="Mashiguchi K."/>
            <person name="Awai K."/>
            <person name="Shimojima M."/>
            <person name="Masuda S."/>
            <person name="Iwai M."/>
            <person name="Nobusawa T."/>
            <person name="Narise T."/>
            <person name="Kondo S."/>
            <person name="Saito H."/>
            <person name="Sato R."/>
            <person name="Murakawa M."/>
            <person name="Ihara Y."/>
            <person name="Oshima-Yamada Y."/>
            <person name="Ohtaka K."/>
            <person name="Satoh M."/>
            <person name="Sonobe K."/>
            <person name="Ishii M."/>
            <person name="Ohtani R."/>
            <person name="Kanamori-Sato M."/>
            <person name="Honoki R."/>
            <person name="Miyazaki D."/>
            <person name="Mochizuki H."/>
            <person name="Umetsu J."/>
            <person name="Higashi K."/>
            <person name="Shibata D."/>
            <person name="Kamiya Y."/>
            <person name="Sato N."/>
            <person name="Nakamura Y."/>
            <person name="Tabata S."/>
            <person name="Ida S."/>
            <person name="Kurokawa K."/>
            <person name="Ohta H."/>
        </authorList>
    </citation>
    <scope>NUCLEOTIDE SEQUENCE [LARGE SCALE GENOMIC DNA]</scope>
    <source>
        <strain evidence="5 6">NIES-2285</strain>
    </source>
</reference>
<dbReference type="UniPathway" id="UPA00143"/>
<proteinExistence type="predicted"/>
<dbReference type="InterPro" id="IPR013083">
    <property type="entry name" value="Znf_RING/FYVE/PHD"/>
</dbReference>
<evidence type="ECO:0000313" key="5">
    <source>
        <dbReference type="EMBL" id="GAQ88053.1"/>
    </source>
</evidence>
<dbReference type="PANTHER" id="PTHR23315:SF7">
    <property type="entry name" value="U-BOX DOMAIN-CONTAINING PROTEIN 4"/>
    <property type="match status" value="1"/>
</dbReference>
<dbReference type="SUPFAM" id="SSF48371">
    <property type="entry name" value="ARM repeat"/>
    <property type="match status" value="1"/>
</dbReference>
<dbReference type="STRING" id="105231.A0A1Y1IBV4"/>
<dbReference type="OrthoDB" id="10064100at2759"/>
<keyword evidence="3" id="KW-0833">Ubl conjugation pathway</keyword>
<dbReference type="GO" id="GO:0016567">
    <property type="term" value="P:protein ubiquitination"/>
    <property type="evidence" value="ECO:0007669"/>
    <property type="project" value="UniProtKB-UniPathway"/>
</dbReference>
<dbReference type="Gene3D" id="3.30.40.10">
    <property type="entry name" value="Zinc/RING finger domain, C3HC4 (zinc finger)"/>
    <property type="match status" value="1"/>
</dbReference>
<accession>A0A1Y1IBV4</accession>
<dbReference type="EC" id="2.3.2.27" evidence="2"/>
<name>A0A1Y1IBV4_KLENI</name>
<feature type="domain" description="U-box" evidence="4">
    <location>
        <begin position="202"/>
        <end position="264"/>
    </location>
</feature>
<gene>
    <name evidence="5" type="ORF">KFL_003960140</name>
</gene>
<dbReference type="SMART" id="SM00504">
    <property type="entry name" value="Ubox"/>
    <property type="match status" value="1"/>
</dbReference>
<evidence type="ECO:0000313" key="6">
    <source>
        <dbReference type="Proteomes" id="UP000054558"/>
    </source>
</evidence>
<dbReference type="SUPFAM" id="SSF57850">
    <property type="entry name" value="RING/U-box"/>
    <property type="match status" value="1"/>
</dbReference>
<dbReference type="InterPro" id="IPR016024">
    <property type="entry name" value="ARM-type_fold"/>
</dbReference>
<dbReference type="AlphaFoldDB" id="A0A1Y1IBV4"/>
<comment type="catalytic activity">
    <reaction evidence="1">
        <text>S-ubiquitinyl-[E2 ubiquitin-conjugating enzyme]-L-cysteine + [acceptor protein]-L-lysine = [E2 ubiquitin-conjugating enzyme]-L-cysteine + N(6)-ubiquitinyl-[acceptor protein]-L-lysine.</text>
        <dbReference type="EC" id="2.3.2.27"/>
    </reaction>
</comment>
<dbReference type="Proteomes" id="UP000054558">
    <property type="component" value="Unassembled WGS sequence"/>
</dbReference>
<evidence type="ECO:0000256" key="2">
    <source>
        <dbReference type="ARBA" id="ARBA00012483"/>
    </source>
</evidence>
<dbReference type="InterPro" id="IPR003613">
    <property type="entry name" value="Ubox_domain"/>
</dbReference>
<dbReference type="EMBL" id="DF237345">
    <property type="protein sequence ID" value="GAQ88053.1"/>
    <property type="molecule type" value="Genomic_DNA"/>
</dbReference>
<evidence type="ECO:0000259" key="4">
    <source>
        <dbReference type="SMART" id="SM00504"/>
    </source>
</evidence>
<protein>
    <recommendedName>
        <fullName evidence="2">RING-type E3 ubiquitin transferase</fullName>
        <ecNumber evidence="2">2.3.2.27</ecNumber>
    </recommendedName>
</protein>
<dbReference type="InterPro" id="IPR011989">
    <property type="entry name" value="ARM-like"/>
</dbReference>
<dbReference type="GO" id="GO:0061630">
    <property type="term" value="F:ubiquitin protein ligase activity"/>
    <property type="evidence" value="ECO:0007669"/>
    <property type="project" value="UniProtKB-EC"/>
</dbReference>
<keyword evidence="6" id="KW-1185">Reference proteome</keyword>
<sequence>MASAEVLLAACRDSLGAIRDLRGGLAFHKGKAEELVSRLEFLSQFLEESKPTAQKQLKGLLELFVQVYKTLQKCSTRKNLVAKVISYARLGDEILDSNGRICLCLGDGELIESIPREHRMPLKNLRRRLQDTSPLCVDERATDAIPEGAVLLDLEETEEGCGVDVWGRIGHEESTRVKEAADFLLGLGVGRVFPHGIAPPERLCCPLTGALLLDPLVLETGIPYHRKGIEFWLQRNMSCPATKLPVSNNVGLPEPGVRAGAIAWVRGVGLPRLMKEVLPPQKDCDRKALEKLLGELSNEDLAELANALASLIQLFGHMMENGEVDHRLLNVPGCTESLVKLLGSSHALLQEMAAELMCYGQVESRLTGDQSDEAARHLGALLNSEREQTQICALDALDSGEQCITIFELGPDVLVKIVQLAQSESHEVQSKAVGLLGSLLMYAANGAQKDAISKVPNLFWALMGIFLHHPSADTHMEAFRALCSLPLPIGVNLADVPGFIERLVRLEFRRVDMYLYDASTWWDEFVETPESLPRLAGFLAGSGKEHQAAREIGMLLGLQDVPGLDALLTSEALKEMRVREPAAKVLLQLVSESEAIPPVNT</sequence>
<dbReference type="Gene3D" id="1.25.10.10">
    <property type="entry name" value="Leucine-rich Repeat Variant"/>
    <property type="match status" value="1"/>
</dbReference>
<dbReference type="Pfam" id="PF04564">
    <property type="entry name" value="U-box"/>
    <property type="match status" value="1"/>
</dbReference>